<sequence>MKFSEQDVVRVKKDIPEECIKKGDIGSIVVAFRKPDETYEVEFVDKDNYSKQLVLLPDEIEKVEET</sequence>
<name>A0A0E3SIA0_9EURY</name>
<organism evidence="1 2">
    <name type="scientific">Methanosarcina horonobensis HB-1 = JCM 15518</name>
    <dbReference type="NCBI Taxonomy" id="1434110"/>
    <lineage>
        <taxon>Archaea</taxon>
        <taxon>Methanobacteriati</taxon>
        <taxon>Methanobacteriota</taxon>
        <taxon>Stenosarchaea group</taxon>
        <taxon>Methanomicrobia</taxon>
        <taxon>Methanosarcinales</taxon>
        <taxon>Methanosarcinaceae</taxon>
        <taxon>Methanosarcina</taxon>
    </lineage>
</organism>
<gene>
    <name evidence="1" type="ORF">MSHOH_3180</name>
</gene>
<dbReference type="HOGENOM" id="CLU_174734_3_0_2"/>
<dbReference type="EMBL" id="CP009516">
    <property type="protein sequence ID" value="AKB79663.1"/>
    <property type="molecule type" value="Genomic_DNA"/>
</dbReference>
<dbReference type="AlphaFoldDB" id="A0A0E3SIA0"/>
<reference evidence="1 2" key="1">
    <citation type="submission" date="2014-07" db="EMBL/GenBank/DDBJ databases">
        <title>Methanogenic archaea and the global carbon cycle.</title>
        <authorList>
            <person name="Henriksen J.R."/>
            <person name="Luke J."/>
            <person name="Reinhart S."/>
            <person name="Benedict M.N."/>
            <person name="Youngblut N.D."/>
            <person name="Metcalf M.E."/>
            <person name="Whitaker R.J."/>
            <person name="Metcalf W.W."/>
        </authorList>
    </citation>
    <scope>NUCLEOTIDE SEQUENCE [LARGE SCALE GENOMIC DNA]</scope>
    <source>
        <strain evidence="1 2">HB-1</strain>
    </source>
</reference>
<evidence type="ECO:0000313" key="1">
    <source>
        <dbReference type="EMBL" id="AKB79663.1"/>
    </source>
</evidence>
<dbReference type="Proteomes" id="UP000033101">
    <property type="component" value="Chromosome"/>
</dbReference>
<accession>A0A0E3SIA0</accession>
<protein>
    <recommendedName>
        <fullName evidence="3">DUF4926 domain-containing protein</fullName>
    </recommendedName>
</protein>
<keyword evidence="2" id="KW-1185">Reference proteome</keyword>
<dbReference type="InterPro" id="IPR032568">
    <property type="entry name" value="DUF4926"/>
</dbReference>
<dbReference type="PATRIC" id="fig|1434110.4.peg.4095"/>
<proteinExistence type="predicted"/>
<evidence type="ECO:0008006" key="3">
    <source>
        <dbReference type="Google" id="ProtNLM"/>
    </source>
</evidence>
<dbReference type="Pfam" id="PF16277">
    <property type="entry name" value="DUF4926"/>
    <property type="match status" value="1"/>
</dbReference>
<dbReference type="KEGG" id="mhor:MSHOH_3180"/>
<dbReference type="RefSeq" id="WP_048143591.1">
    <property type="nucleotide sequence ID" value="NZ_BBCW01000057.1"/>
</dbReference>
<evidence type="ECO:0000313" key="2">
    <source>
        <dbReference type="Proteomes" id="UP000033101"/>
    </source>
</evidence>